<evidence type="ECO:0000256" key="4">
    <source>
        <dbReference type="ARBA" id="ARBA00022969"/>
    </source>
</evidence>
<evidence type="ECO:0000256" key="6">
    <source>
        <dbReference type="ARBA" id="ARBA00023306"/>
    </source>
</evidence>
<dbReference type="Proteomes" id="UP001551584">
    <property type="component" value="Unassembled WGS sequence"/>
</dbReference>
<dbReference type="EMBL" id="JBEZNA010000047">
    <property type="protein sequence ID" value="MEU9579452.1"/>
    <property type="molecule type" value="Genomic_DNA"/>
</dbReference>
<evidence type="ECO:0000256" key="3">
    <source>
        <dbReference type="ARBA" id="ARBA00022618"/>
    </source>
</evidence>
<keyword evidence="4" id="KW-0749">Sporulation</keyword>
<organism evidence="7 8">
    <name type="scientific">Streptomyces chilikensis</name>
    <dbReference type="NCBI Taxonomy" id="1194079"/>
    <lineage>
        <taxon>Bacteria</taxon>
        <taxon>Bacillati</taxon>
        <taxon>Actinomycetota</taxon>
        <taxon>Actinomycetes</taxon>
        <taxon>Kitasatosporales</taxon>
        <taxon>Streptomycetaceae</taxon>
        <taxon>Streptomyces</taxon>
    </lineage>
</organism>
<reference evidence="7 8" key="1">
    <citation type="submission" date="2024-06" db="EMBL/GenBank/DDBJ databases">
        <title>The Natural Products Discovery Center: Release of the First 8490 Sequenced Strains for Exploring Actinobacteria Biosynthetic Diversity.</title>
        <authorList>
            <person name="Kalkreuter E."/>
            <person name="Kautsar S.A."/>
            <person name="Yang D."/>
            <person name="Bader C.D."/>
            <person name="Teijaro C.N."/>
            <person name="Fluegel L."/>
            <person name="Davis C.M."/>
            <person name="Simpson J.R."/>
            <person name="Lauterbach L."/>
            <person name="Steele A.D."/>
            <person name="Gui C."/>
            <person name="Meng S."/>
            <person name="Li G."/>
            <person name="Viehrig K."/>
            <person name="Ye F."/>
            <person name="Su P."/>
            <person name="Kiefer A.F."/>
            <person name="Nichols A."/>
            <person name="Cepeda A.J."/>
            <person name="Yan W."/>
            <person name="Fan B."/>
            <person name="Jiang Y."/>
            <person name="Adhikari A."/>
            <person name="Zheng C.-J."/>
            <person name="Schuster L."/>
            <person name="Cowan T.M."/>
            <person name="Smanski M.J."/>
            <person name="Chevrette M.G."/>
            <person name="De Carvalho L.P.S."/>
            <person name="Shen B."/>
        </authorList>
    </citation>
    <scope>NUCLEOTIDE SEQUENCE [LARGE SCALE GENOMIC DNA]</scope>
    <source>
        <strain evidence="7 8">NPDC048117</strain>
    </source>
</reference>
<sequence length="147" mass="16573">MKSSAFVHRAVVMQLQSGGSDSDANRFAVLAHLSYDIEDPFAVTATFSHDGRVLARWRLAREMLAEGLRRPVGEGDVRFSPRYARGWHELRMDFYGEHRGDGERHHAVVHAWAPAVERFLEESYRVVAPGDEHVEVDGFLSELLANG</sequence>
<accession>A0ABV3ETA8</accession>
<dbReference type="RefSeq" id="WP_166020392.1">
    <property type="nucleotide sequence ID" value="NZ_JBEZNA010000047.1"/>
</dbReference>
<evidence type="ECO:0000256" key="5">
    <source>
        <dbReference type="ARBA" id="ARBA00023210"/>
    </source>
</evidence>
<keyword evidence="6" id="KW-0131">Cell cycle</keyword>
<dbReference type="InterPro" id="IPR038658">
    <property type="entry name" value="SsgB_sf"/>
</dbReference>
<name>A0ABV3ETA8_9ACTN</name>
<evidence type="ECO:0000256" key="1">
    <source>
        <dbReference type="ARBA" id="ARBA00004431"/>
    </source>
</evidence>
<comment type="subcellular location">
    <subcellularLocation>
        <location evidence="1">Cell septum</location>
    </subcellularLocation>
</comment>
<evidence type="ECO:0000313" key="7">
    <source>
        <dbReference type="EMBL" id="MEU9579452.1"/>
    </source>
</evidence>
<dbReference type="InterPro" id="IPR006776">
    <property type="entry name" value="SsgB"/>
</dbReference>
<protein>
    <submittedName>
        <fullName evidence="7">SsgA family sporulation/cell division regulator</fullName>
    </submittedName>
</protein>
<dbReference type="Pfam" id="PF04686">
    <property type="entry name" value="SsgA"/>
    <property type="match status" value="1"/>
</dbReference>
<comment type="similarity">
    <text evidence="2">Belongs to the SsgA family.</text>
</comment>
<comment type="caution">
    <text evidence="7">The sequence shown here is derived from an EMBL/GenBank/DDBJ whole genome shotgun (WGS) entry which is preliminary data.</text>
</comment>
<gene>
    <name evidence="7" type="ORF">AB0D95_19645</name>
</gene>
<dbReference type="Gene3D" id="2.30.31.20">
    <property type="entry name" value="Sporulation-specific cell division protein SsgB"/>
    <property type="match status" value="1"/>
</dbReference>
<keyword evidence="3" id="KW-0132">Cell division</keyword>
<keyword evidence="5" id="KW-0717">Septation</keyword>
<evidence type="ECO:0000313" key="8">
    <source>
        <dbReference type="Proteomes" id="UP001551584"/>
    </source>
</evidence>
<evidence type="ECO:0000256" key="2">
    <source>
        <dbReference type="ARBA" id="ARBA00009323"/>
    </source>
</evidence>
<keyword evidence="8" id="KW-1185">Reference proteome</keyword>
<proteinExistence type="inferred from homology"/>